<dbReference type="InterPro" id="IPR017853">
    <property type="entry name" value="GH"/>
</dbReference>
<evidence type="ECO:0000259" key="7">
    <source>
        <dbReference type="Pfam" id="PF01120"/>
    </source>
</evidence>
<dbReference type="Pfam" id="PF13385">
    <property type="entry name" value="Laminin_G_3"/>
    <property type="match status" value="1"/>
</dbReference>
<dbReference type="KEGG" id="alus:STSP2_03236"/>
<name>A0A1U9NQM0_9BACT</name>
<accession>A0A1U9NQM0</accession>
<feature type="transmembrane region" description="Helical" evidence="6">
    <location>
        <begin position="21"/>
        <end position="43"/>
    </location>
</feature>
<evidence type="ECO:0000256" key="5">
    <source>
        <dbReference type="ARBA" id="ARBA00023295"/>
    </source>
</evidence>
<keyword evidence="6" id="KW-1133">Transmembrane helix</keyword>
<proteinExistence type="inferred from homology"/>
<comment type="similarity">
    <text evidence="1">Belongs to the glycosyl hydrolase 29 family.</text>
</comment>
<organism evidence="8 9">
    <name type="scientific">Anaerohalosphaera lusitana</name>
    <dbReference type="NCBI Taxonomy" id="1936003"/>
    <lineage>
        <taxon>Bacteria</taxon>
        <taxon>Pseudomonadati</taxon>
        <taxon>Planctomycetota</taxon>
        <taxon>Phycisphaerae</taxon>
        <taxon>Sedimentisphaerales</taxon>
        <taxon>Anaerohalosphaeraceae</taxon>
        <taxon>Anaerohalosphaera</taxon>
    </lineage>
</organism>
<dbReference type="Pfam" id="PF01120">
    <property type="entry name" value="Alpha_L_fucos"/>
    <property type="match status" value="1"/>
</dbReference>
<keyword evidence="6" id="KW-0812">Transmembrane</keyword>
<dbReference type="RefSeq" id="WP_146663664.1">
    <property type="nucleotide sequence ID" value="NZ_CP019791.1"/>
</dbReference>
<dbReference type="InterPro" id="IPR000933">
    <property type="entry name" value="Glyco_hydro_29"/>
</dbReference>
<reference evidence="9" key="1">
    <citation type="submission" date="2017-02" db="EMBL/GenBank/DDBJ databases">
        <title>Comparative genomics and description of representatives of a novel lineage of planctomycetes thriving in anoxic sediments.</title>
        <authorList>
            <person name="Spring S."/>
            <person name="Bunk B."/>
            <person name="Sproer C."/>
        </authorList>
    </citation>
    <scope>NUCLEOTIDE SEQUENCE [LARGE SCALE GENOMIC DNA]</scope>
    <source>
        <strain evidence="9">ST-NAGAB-D1</strain>
    </source>
</reference>
<dbReference type="SUPFAM" id="SSF49785">
    <property type="entry name" value="Galactose-binding domain-like"/>
    <property type="match status" value="1"/>
</dbReference>
<dbReference type="InterPro" id="IPR057739">
    <property type="entry name" value="Glyco_hydro_29_N"/>
</dbReference>
<dbReference type="InterPro" id="IPR008979">
    <property type="entry name" value="Galactose-bd-like_sf"/>
</dbReference>
<dbReference type="SUPFAM" id="SSF49899">
    <property type="entry name" value="Concanavalin A-like lectins/glucanases"/>
    <property type="match status" value="1"/>
</dbReference>
<dbReference type="EMBL" id="CP019791">
    <property type="protein sequence ID" value="AQT70034.1"/>
    <property type="molecule type" value="Genomic_DNA"/>
</dbReference>
<dbReference type="AlphaFoldDB" id="A0A1U9NQM0"/>
<dbReference type="Gene3D" id="2.60.120.200">
    <property type="match status" value="1"/>
</dbReference>
<dbReference type="SUPFAM" id="SSF51445">
    <property type="entry name" value="(Trans)glycosidases"/>
    <property type="match status" value="1"/>
</dbReference>
<evidence type="ECO:0000256" key="4">
    <source>
        <dbReference type="ARBA" id="ARBA00022801"/>
    </source>
</evidence>
<dbReference type="Proteomes" id="UP000189674">
    <property type="component" value="Chromosome"/>
</dbReference>
<evidence type="ECO:0000313" key="8">
    <source>
        <dbReference type="EMBL" id="AQT70034.1"/>
    </source>
</evidence>
<keyword evidence="5" id="KW-0326">Glycosidase</keyword>
<keyword evidence="6" id="KW-0472">Membrane</keyword>
<evidence type="ECO:0000256" key="3">
    <source>
        <dbReference type="ARBA" id="ARBA00022729"/>
    </source>
</evidence>
<dbReference type="GO" id="GO:0004560">
    <property type="term" value="F:alpha-L-fucosidase activity"/>
    <property type="evidence" value="ECO:0007669"/>
    <property type="project" value="InterPro"/>
</dbReference>
<protein>
    <recommendedName>
        <fullName evidence="2">alpha-L-fucosidase</fullName>
        <ecNumber evidence="2">3.2.1.51</ecNumber>
    </recommendedName>
</protein>
<dbReference type="GO" id="GO:0016139">
    <property type="term" value="P:glycoside catabolic process"/>
    <property type="evidence" value="ECO:0007669"/>
    <property type="project" value="TreeGrafter"/>
</dbReference>
<dbReference type="SMART" id="SM00812">
    <property type="entry name" value="Alpha_L_fucos"/>
    <property type="match status" value="1"/>
</dbReference>
<dbReference type="InterPro" id="IPR013320">
    <property type="entry name" value="ConA-like_dom_sf"/>
</dbReference>
<gene>
    <name evidence="8" type="ORF">STSP2_03236</name>
</gene>
<keyword evidence="9" id="KW-1185">Reference proteome</keyword>
<evidence type="ECO:0000256" key="6">
    <source>
        <dbReference type="SAM" id="Phobius"/>
    </source>
</evidence>
<dbReference type="Gene3D" id="3.20.20.80">
    <property type="entry name" value="Glycosidases"/>
    <property type="match status" value="1"/>
</dbReference>
<dbReference type="EC" id="3.2.1.51" evidence="2"/>
<dbReference type="GO" id="GO:0006004">
    <property type="term" value="P:fucose metabolic process"/>
    <property type="evidence" value="ECO:0007669"/>
    <property type="project" value="TreeGrafter"/>
</dbReference>
<keyword evidence="3" id="KW-0732">Signal</keyword>
<evidence type="ECO:0000256" key="2">
    <source>
        <dbReference type="ARBA" id="ARBA00012662"/>
    </source>
</evidence>
<dbReference type="STRING" id="1936003.STSP2_03236"/>
<dbReference type="OrthoDB" id="107551at2"/>
<evidence type="ECO:0000256" key="1">
    <source>
        <dbReference type="ARBA" id="ARBA00007951"/>
    </source>
</evidence>
<dbReference type="PANTHER" id="PTHR10030">
    <property type="entry name" value="ALPHA-L-FUCOSIDASE"/>
    <property type="match status" value="1"/>
</dbReference>
<keyword evidence="4" id="KW-0378">Hydrolase</keyword>
<dbReference type="GO" id="GO:0005764">
    <property type="term" value="C:lysosome"/>
    <property type="evidence" value="ECO:0007669"/>
    <property type="project" value="TreeGrafter"/>
</dbReference>
<evidence type="ECO:0000313" key="9">
    <source>
        <dbReference type="Proteomes" id="UP000189674"/>
    </source>
</evidence>
<dbReference type="Gene3D" id="2.60.120.260">
    <property type="entry name" value="Galactose-binding domain-like"/>
    <property type="match status" value="1"/>
</dbReference>
<feature type="domain" description="Glycoside hydrolase family 29 N-terminal" evidence="7">
    <location>
        <begin position="454"/>
        <end position="728"/>
    </location>
</feature>
<sequence length="873" mass="96293">MGDNLKKYERSITVKADRHKMYRNLLVIFISCVITAVPVFASFDPDSITGLQFWLDGNDLDGDGVAEGSGEAGISDGYAESWTDKSASGADVSASGTARPAIGSWPVNGKQAVRFVGNDDLMTGSNCPSGSSMTIFAAVYAEGVHDIASNILLISGSGAWALQMDSDQTIHGRVWYNNINYGKAVTNALTYQTPYCISYVYDEDTVRSDIYLNSQLQGTASTVAIPSATGDVFIGNHSAAVRPWKGLIGEVLIYSGALSSADCQQIETYLRDKWVDSHSVGQVFPPSITVYEEGETSDSFTLALKGDTPPVGDVTVTVDPAYITGTKDDIKLSSGTVAGNWGEAISLTFTPSNYTTAQTITVTPKDDTLTEDRQEQAKIGFIVTGGGSEFEGGNIPEVNATIYDNEGLPTPRPAQLAWQNAEFGLVYHYDLHVFDGQDYVQSENRVTKIPMEDIDMFNPVEYDMDQWIQTAVKAGARFAILTASHETGFRLWQSDVNPYSMKALQWQNGQGDIVRDFVDTCRKYSIEPGIYMGTRWNSYLGVYDFRVTDRSPVTQEEYNALIEAEVEEICTRYGDLFELWFDGGAFGVEQGGPDVLSVFEAHQDNCLFYHSLDRADARWGGNEDGTVAYPHWATMPCGPGTCGDYRTLKPTGDPDGQWWCPAMADAPLRDHEWFWEPNDENKIESLDDLMDMYYKSVGRNSTLILGVTPDDRGLIPEADVQRLTEFGEEIRKRVGWPVAETESTVEGDTVELVLPEPAQIDHVVIMEDIEFGERVREYVVEMSNDDGATWQQIASGISVGHKRIQRITPVTAERIRLRILQYVAPPKIKKLAVYGPDMHCGAQGYLDADVNRDCLVDLEDFSIVAADWLASAQ</sequence>
<dbReference type="PANTHER" id="PTHR10030:SF37">
    <property type="entry name" value="ALPHA-L-FUCOSIDASE-RELATED"/>
    <property type="match status" value="1"/>
</dbReference>